<name>A0A8B8BI34_CRAVI</name>
<dbReference type="GeneID" id="111110416"/>
<dbReference type="Pfam" id="PF04666">
    <property type="entry name" value="MGAT4_cons"/>
    <property type="match status" value="1"/>
</dbReference>
<feature type="transmembrane region" description="Helical" evidence="1">
    <location>
        <begin position="12"/>
        <end position="32"/>
    </location>
</feature>
<dbReference type="OrthoDB" id="2016523at2759"/>
<reference evidence="4" key="2">
    <citation type="submission" date="2025-08" db="UniProtKB">
        <authorList>
            <consortium name="RefSeq"/>
        </authorList>
    </citation>
    <scope>IDENTIFICATION</scope>
    <source>
        <tissue evidence="4">Whole sample</tissue>
    </source>
</reference>
<keyword evidence="1" id="KW-0812">Transmembrane</keyword>
<keyword evidence="1" id="KW-0472">Membrane</keyword>
<dbReference type="PANTHER" id="PTHR12062:SF0">
    <property type="entry name" value="ALPHA-1,3-MANNOSYL-GLYCOPROTEIN 4-BETA-N-ACETYLGLUCOSAMINYLTRANSFERASE B"/>
    <property type="match status" value="1"/>
</dbReference>
<dbReference type="Proteomes" id="UP000694844">
    <property type="component" value="Chromosome 1"/>
</dbReference>
<dbReference type="GO" id="GO:0006487">
    <property type="term" value="P:protein N-linked glycosylation"/>
    <property type="evidence" value="ECO:0007669"/>
    <property type="project" value="TreeGrafter"/>
</dbReference>
<evidence type="ECO:0000313" key="3">
    <source>
        <dbReference type="Proteomes" id="UP000694844"/>
    </source>
</evidence>
<sequence>MKHGCRSCRSRVHPIVYLSFFIMSFVLVQYYVKSCVIIPTPNEPQTSTHFQPIGYKAGGASHFQKLLPKDASTDTTTEYLVNEKANHTSKEKVLPLMLLEGPDKFITWNKSTWSENTVLFGRSRNITGYLTIGIPVVKRKREGNRYIYATLSSLISATTAREKEDIVVVVFMSDSDKAWNLETSQQINERFSGCIGTGFLQLIHSPLNIYPELGKNANFNRDSKSRTAWRSKQNIDYAFLMWYSKQLSKYYLQIEDDVISSRRFFGDVQNFIKRNSAIPWVVLEFSRMGFIGKLFCSDVLPRFSTYLLSMFNVLPCDLLLTNFRTLHNQASPIFHRNGLFQHIGKISSLRGKISPWTDTAFKDPVDLSSFDILWDNPVAEIVSNMDAVRGSFPENAYYQTKNNLRLFYAVKNVKTNDFYKVVFSNPINISRVVVSTGHPVLRTGVLKRGQVKVGKGPGRSGDRCMPDQVVGSLYEGEFDSEIQEYYIPPNVKCFSVVAVCNVTRPVIIRKIGVKIQT</sequence>
<protein>
    <submittedName>
        <fullName evidence="4">LOW QUALITY PROTEIN: alpha-1,3-mannosyl-glycoprotein 4-beta-N-acetylglucosaminyltransferase C-like</fullName>
    </submittedName>
</protein>
<accession>A0A8B8BI34</accession>
<dbReference type="RefSeq" id="XP_022302621.1">
    <property type="nucleotide sequence ID" value="XM_022446913.1"/>
</dbReference>
<dbReference type="PANTHER" id="PTHR12062">
    <property type="entry name" value="N-ACETYLGLUCOSAMINYLTRANSFERASE VI"/>
    <property type="match status" value="1"/>
</dbReference>
<dbReference type="InterPro" id="IPR057279">
    <property type="entry name" value="MGAT4"/>
</dbReference>
<proteinExistence type="predicted"/>
<keyword evidence="1" id="KW-1133">Transmembrane helix</keyword>
<dbReference type="KEGG" id="cvn:111110416"/>
<gene>
    <name evidence="4" type="primary">LOC111110416</name>
</gene>
<dbReference type="GO" id="GO:0008375">
    <property type="term" value="F:acetylglucosaminyltransferase activity"/>
    <property type="evidence" value="ECO:0007669"/>
    <property type="project" value="TreeGrafter"/>
</dbReference>
<organism evidence="3 4">
    <name type="scientific">Crassostrea virginica</name>
    <name type="common">Eastern oyster</name>
    <dbReference type="NCBI Taxonomy" id="6565"/>
    <lineage>
        <taxon>Eukaryota</taxon>
        <taxon>Metazoa</taxon>
        <taxon>Spiralia</taxon>
        <taxon>Lophotrochozoa</taxon>
        <taxon>Mollusca</taxon>
        <taxon>Bivalvia</taxon>
        <taxon>Autobranchia</taxon>
        <taxon>Pteriomorphia</taxon>
        <taxon>Ostreida</taxon>
        <taxon>Ostreoidea</taxon>
        <taxon>Ostreidae</taxon>
        <taxon>Crassostrea</taxon>
    </lineage>
</organism>
<evidence type="ECO:0000259" key="2">
    <source>
        <dbReference type="Pfam" id="PF04666"/>
    </source>
</evidence>
<reference evidence="3" key="1">
    <citation type="submission" date="2024-06" db="UniProtKB">
        <authorList>
            <consortium name="RefSeq"/>
        </authorList>
    </citation>
    <scope>NUCLEOTIDE SEQUENCE [LARGE SCALE GENOMIC DNA]</scope>
</reference>
<dbReference type="AlphaFoldDB" id="A0A8B8BI34"/>
<keyword evidence="3" id="KW-1185">Reference proteome</keyword>
<feature type="domain" description="MGAT4 conserved region" evidence="2">
    <location>
        <begin position="116"/>
        <end position="361"/>
    </location>
</feature>
<evidence type="ECO:0000256" key="1">
    <source>
        <dbReference type="SAM" id="Phobius"/>
    </source>
</evidence>
<evidence type="ECO:0000313" key="4">
    <source>
        <dbReference type="RefSeq" id="XP_022302621.1"/>
    </source>
</evidence>
<dbReference type="InterPro" id="IPR006759">
    <property type="entry name" value="Glyco_transf_54"/>
</dbReference>